<gene>
    <name evidence="2" type="ORF">PMAYCL1PPCAC_19359</name>
</gene>
<dbReference type="AlphaFoldDB" id="A0AAN5CRR9"/>
<dbReference type="Proteomes" id="UP001328107">
    <property type="component" value="Unassembled WGS sequence"/>
</dbReference>
<keyword evidence="1" id="KW-1133">Transmembrane helix</keyword>
<evidence type="ECO:0000256" key="1">
    <source>
        <dbReference type="SAM" id="Phobius"/>
    </source>
</evidence>
<proteinExistence type="predicted"/>
<organism evidence="2 3">
    <name type="scientific">Pristionchus mayeri</name>
    <dbReference type="NCBI Taxonomy" id="1317129"/>
    <lineage>
        <taxon>Eukaryota</taxon>
        <taxon>Metazoa</taxon>
        <taxon>Ecdysozoa</taxon>
        <taxon>Nematoda</taxon>
        <taxon>Chromadorea</taxon>
        <taxon>Rhabditida</taxon>
        <taxon>Rhabditina</taxon>
        <taxon>Diplogasteromorpha</taxon>
        <taxon>Diplogasteroidea</taxon>
        <taxon>Neodiplogasteridae</taxon>
        <taxon>Pristionchus</taxon>
    </lineage>
</organism>
<accession>A0AAN5CRR9</accession>
<feature type="non-terminal residue" evidence="2">
    <location>
        <position position="1"/>
    </location>
</feature>
<dbReference type="EMBL" id="BTRK01000004">
    <property type="protein sequence ID" value="GMR49164.1"/>
    <property type="molecule type" value="Genomic_DNA"/>
</dbReference>
<reference evidence="3" key="1">
    <citation type="submission" date="2022-10" db="EMBL/GenBank/DDBJ databases">
        <title>Genome assembly of Pristionchus species.</title>
        <authorList>
            <person name="Yoshida K."/>
            <person name="Sommer R.J."/>
        </authorList>
    </citation>
    <scope>NUCLEOTIDE SEQUENCE [LARGE SCALE GENOMIC DNA]</scope>
    <source>
        <strain evidence="3">RS5460</strain>
    </source>
</reference>
<feature type="transmembrane region" description="Helical" evidence="1">
    <location>
        <begin position="35"/>
        <end position="58"/>
    </location>
</feature>
<keyword evidence="3" id="KW-1185">Reference proteome</keyword>
<comment type="caution">
    <text evidence="2">The sequence shown here is derived from an EMBL/GenBank/DDBJ whole genome shotgun (WGS) entry which is preliminary data.</text>
</comment>
<evidence type="ECO:0000313" key="2">
    <source>
        <dbReference type="EMBL" id="GMR49164.1"/>
    </source>
</evidence>
<keyword evidence="1" id="KW-0812">Transmembrane</keyword>
<keyword evidence="1" id="KW-0472">Membrane</keyword>
<sequence>FFFITTRVASTVDQAAEPKARRQGMSTIRRHHRNLVYFFSFNIFFLSFGDAFACFPFISSSFWNLDLSLSSCIFLSDASSSHFWRCNKDSL</sequence>
<protein>
    <submittedName>
        <fullName evidence="2">Uncharacterized protein</fullName>
    </submittedName>
</protein>
<name>A0AAN5CRR9_9BILA</name>
<evidence type="ECO:0000313" key="3">
    <source>
        <dbReference type="Proteomes" id="UP001328107"/>
    </source>
</evidence>